<dbReference type="KEGG" id="gbn:GEOBRER4_19120"/>
<keyword evidence="2" id="KW-1185">Reference proteome</keyword>
<gene>
    <name evidence="1" type="ORF">GEOBRER4_19120</name>
</gene>
<dbReference type="EMBL" id="AP023213">
    <property type="protein sequence ID" value="BCG47162.1"/>
    <property type="molecule type" value="Genomic_DNA"/>
</dbReference>
<protein>
    <submittedName>
        <fullName evidence="1">Uncharacterized protein</fullName>
    </submittedName>
</protein>
<proteinExistence type="predicted"/>
<evidence type="ECO:0000313" key="1">
    <source>
        <dbReference type="EMBL" id="BCG47162.1"/>
    </source>
</evidence>
<evidence type="ECO:0000313" key="2">
    <source>
        <dbReference type="Proteomes" id="UP000515472"/>
    </source>
</evidence>
<dbReference type="AlphaFoldDB" id="A0A6S6LYN9"/>
<name>A0A6S6LYN9_9BACT</name>
<dbReference type="Proteomes" id="UP000515472">
    <property type="component" value="Chromosome"/>
</dbReference>
<organism evidence="1 2">
    <name type="scientific">Citrifermentans bremense</name>
    <dbReference type="NCBI Taxonomy" id="60035"/>
    <lineage>
        <taxon>Bacteria</taxon>
        <taxon>Pseudomonadati</taxon>
        <taxon>Thermodesulfobacteriota</taxon>
        <taxon>Desulfuromonadia</taxon>
        <taxon>Geobacterales</taxon>
        <taxon>Geobacteraceae</taxon>
        <taxon>Citrifermentans</taxon>
    </lineage>
</organism>
<accession>A0A6S6LYN9</accession>
<sequence>MKAKITNNRERYVTRAKKATHGAGLSYQEKLAASGVRTPIIANEFEERMEGRFVVRRKKCVACK</sequence>
<reference evidence="1 2" key="1">
    <citation type="submission" date="2020-06" db="EMBL/GenBank/DDBJ databases">
        <title>Interaction of electrochemicaly active bacteria, Geobacter bremensis R4 on different carbon anode.</title>
        <authorList>
            <person name="Meng L."/>
            <person name="Yoshida N."/>
        </authorList>
    </citation>
    <scope>NUCLEOTIDE SEQUENCE [LARGE SCALE GENOMIC DNA]</scope>
    <source>
        <strain evidence="1 2">R4</strain>
    </source>
</reference>